<comment type="similarity">
    <text evidence="2">Belongs to the meteorin family.</text>
</comment>
<evidence type="ECO:0000256" key="3">
    <source>
        <dbReference type="ARBA" id="ARBA00022525"/>
    </source>
</evidence>
<evidence type="ECO:0000256" key="6">
    <source>
        <dbReference type="SAM" id="SignalP"/>
    </source>
</evidence>
<evidence type="ECO:0000256" key="5">
    <source>
        <dbReference type="ARBA" id="ARBA00023157"/>
    </source>
</evidence>
<evidence type="ECO:0000256" key="1">
    <source>
        <dbReference type="ARBA" id="ARBA00004613"/>
    </source>
</evidence>
<reference evidence="7" key="1">
    <citation type="journal article" date="2010" name="Science">
        <title>The genome of the Western clawed frog Xenopus tropicalis.</title>
        <authorList>
            <person name="Hellsten U."/>
            <person name="Harland R.M."/>
            <person name="Gilchrist M.J."/>
            <person name="Hendrix D."/>
            <person name="Jurka J."/>
            <person name="Kapitonov V."/>
            <person name="Ovcharenko I."/>
            <person name="Putnam N.H."/>
            <person name="Shu S."/>
            <person name="Taher L."/>
            <person name="Blitz I.L."/>
            <person name="Blumberg B."/>
            <person name="Dichmann D.S."/>
            <person name="Dubchak I."/>
            <person name="Amaya E."/>
            <person name="Detter J.C."/>
            <person name="Fletcher R."/>
            <person name="Gerhard D.S."/>
            <person name="Goodstein D."/>
            <person name="Graves T."/>
            <person name="Grigoriev I.V."/>
            <person name="Grimwood J."/>
            <person name="Kawashima T."/>
            <person name="Lindquist E."/>
            <person name="Lucas S.M."/>
            <person name="Mead P.E."/>
            <person name="Mitros T."/>
            <person name="Ogino H."/>
            <person name="Ohta Y."/>
            <person name="Poliakov A.V."/>
            <person name="Pollet N."/>
            <person name="Robert J."/>
            <person name="Salamov A."/>
            <person name="Sater A.K."/>
            <person name="Schmutz J."/>
            <person name="Terry A."/>
            <person name="Vize P.D."/>
            <person name="Warren W.C."/>
            <person name="Wells D."/>
            <person name="Wills A."/>
            <person name="Wilson R.K."/>
            <person name="Zimmerman L.B."/>
            <person name="Zorn A.M."/>
            <person name="Grainger R."/>
            <person name="Grammer T."/>
            <person name="Khokha M.K."/>
            <person name="Richardson P.M."/>
            <person name="Rokhsar D.S."/>
        </authorList>
    </citation>
    <scope>NUCLEOTIDE SEQUENCE [LARGE SCALE GENOMIC DNA]</scope>
    <source>
        <strain evidence="7">Nigerian</strain>
    </source>
</reference>
<evidence type="ECO:0008006" key="8">
    <source>
        <dbReference type="Google" id="ProtNLM"/>
    </source>
</evidence>
<organism evidence="7">
    <name type="scientific">Xenopus tropicalis</name>
    <name type="common">Western clawed frog</name>
    <name type="synonym">Silurana tropicalis</name>
    <dbReference type="NCBI Taxonomy" id="8364"/>
    <lineage>
        <taxon>Eukaryota</taxon>
        <taxon>Metazoa</taxon>
        <taxon>Chordata</taxon>
        <taxon>Craniata</taxon>
        <taxon>Vertebrata</taxon>
        <taxon>Euteleostomi</taxon>
        <taxon>Amphibia</taxon>
        <taxon>Batrachia</taxon>
        <taxon>Anura</taxon>
        <taxon>Pipoidea</taxon>
        <taxon>Pipidae</taxon>
        <taxon>Xenopodinae</taxon>
        <taxon>Xenopus</taxon>
        <taxon>Silurana</taxon>
    </lineage>
</organism>
<keyword evidence="4 6" id="KW-0732">Signal</keyword>
<dbReference type="InParanoid" id="A0A803KCA1"/>
<dbReference type="AlphaFoldDB" id="A0A803KCA1"/>
<evidence type="ECO:0000313" key="7">
    <source>
        <dbReference type="Ensembl" id="ENSXETP00000117888"/>
    </source>
</evidence>
<evidence type="ECO:0000256" key="4">
    <source>
        <dbReference type="ARBA" id="ARBA00022729"/>
    </source>
</evidence>
<evidence type="ECO:0000256" key="2">
    <source>
        <dbReference type="ARBA" id="ARBA00005669"/>
    </source>
</evidence>
<dbReference type="Ensembl" id="ENSXETT00000112817">
    <property type="protein sequence ID" value="ENSXETP00000117888"/>
    <property type="gene ID" value="ENSXETG00000037797"/>
</dbReference>
<dbReference type="GO" id="GO:0005576">
    <property type="term" value="C:extracellular region"/>
    <property type="evidence" value="ECO:0007669"/>
    <property type="project" value="UniProtKB-SubCell"/>
</dbReference>
<proteinExistence type="inferred from homology"/>
<keyword evidence="5" id="KW-1015">Disulfide bond</keyword>
<reference evidence="7" key="2">
    <citation type="submission" date="2021-03" db="UniProtKB">
        <authorList>
            <consortium name="Ensembl"/>
        </authorList>
    </citation>
    <scope>IDENTIFICATION</scope>
</reference>
<feature type="chain" id="PRO_5030571036" description="Meteorin-like protein" evidence="6">
    <location>
        <begin position="19"/>
        <end position="250"/>
    </location>
</feature>
<feature type="signal peptide" evidence="6">
    <location>
        <begin position="1"/>
        <end position="18"/>
    </location>
</feature>
<keyword evidence="3" id="KW-0964">Secreted</keyword>
<protein>
    <recommendedName>
        <fullName evidence="8">Meteorin-like protein</fullName>
    </recommendedName>
</protein>
<dbReference type="PANTHER" id="PTHR28593:SF4">
    <property type="entry name" value="METEORIN-LIKE PROTEIN"/>
    <property type="match status" value="1"/>
</dbReference>
<dbReference type="GeneTree" id="ENSGT00390000001390"/>
<accession>A0A803KCA1</accession>
<dbReference type="InterPro" id="IPR051998">
    <property type="entry name" value="Meteorin-like"/>
</dbReference>
<sequence>IILLLLLYTFIFWCYCSFKDWSAKLYCILKVSLPRNPHSRAVEQINLRCMQGSLLWMYPTLALSVILEPNLANGKYSAACVRPLSPNIYVEKGDKIHLLVNEAHGTQRVTLFLLANPQKNISGRTVGFQYELLSKRKTGLGLQNCHSGKVSDINKLKISTYSCGHTEQWGLLPTALYGSLNGRACPTFSPGRLLELLQCRVKKGPVVFLFTDSKHFGKAWLGCALRFKDFLHIYKKAKLQKYNPCEFQAD</sequence>
<name>A0A803KCA1_XENTR</name>
<dbReference type="PANTHER" id="PTHR28593">
    <property type="entry name" value="METEORIN-LIKE PROTEIN"/>
    <property type="match status" value="1"/>
</dbReference>
<comment type="subcellular location">
    <subcellularLocation>
        <location evidence="1">Secreted</location>
    </subcellularLocation>
</comment>